<keyword evidence="8" id="KW-1185">Reference proteome</keyword>
<dbReference type="GO" id="GO:0016020">
    <property type="term" value="C:membrane"/>
    <property type="evidence" value="ECO:0007669"/>
    <property type="project" value="UniProtKB-SubCell"/>
</dbReference>
<evidence type="ECO:0000256" key="3">
    <source>
        <dbReference type="ARBA" id="ARBA00022692"/>
    </source>
</evidence>
<protein>
    <submittedName>
        <fullName evidence="7">4-hydroxybenzoate polyprenyltransferase</fullName>
        <ecNumber evidence="7">2.5.1.39</ecNumber>
    </submittedName>
</protein>
<dbReference type="Proteomes" id="UP000588068">
    <property type="component" value="Unassembled WGS sequence"/>
</dbReference>
<feature type="transmembrane region" description="Helical" evidence="6">
    <location>
        <begin position="186"/>
        <end position="207"/>
    </location>
</feature>
<dbReference type="EC" id="2.5.1.39" evidence="7"/>
<proteinExistence type="predicted"/>
<evidence type="ECO:0000256" key="6">
    <source>
        <dbReference type="SAM" id="Phobius"/>
    </source>
</evidence>
<dbReference type="InterPro" id="IPR050475">
    <property type="entry name" value="Prenyltransferase_related"/>
</dbReference>
<dbReference type="EMBL" id="JACHHZ010000003">
    <property type="protein sequence ID" value="MBB6093473.1"/>
    <property type="molecule type" value="Genomic_DNA"/>
</dbReference>
<feature type="transmembrane region" description="Helical" evidence="6">
    <location>
        <begin position="104"/>
        <end position="123"/>
    </location>
</feature>
<evidence type="ECO:0000256" key="4">
    <source>
        <dbReference type="ARBA" id="ARBA00022989"/>
    </source>
</evidence>
<feature type="transmembrane region" description="Helical" evidence="6">
    <location>
        <begin position="35"/>
        <end position="58"/>
    </location>
</feature>
<accession>A0A841HL52</accession>
<dbReference type="Pfam" id="PF01040">
    <property type="entry name" value="UbiA"/>
    <property type="match status" value="1"/>
</dbReference>
<dbReference type="AlphaFoldDB" id="A0A841HL52"/>
<name>A0A841HL52_9GAMM</name>
<keyword evidence="3 6" id="KW-0812">Transmembrane</keyword>
<dbReference type="PANTHER" id="PTHR42723:SF1">
    <property type="entry name" value="CHLOROPHYLL SYNTHASE, CHLOROPLASTIC"/>
    <property type="match status" value="1"/>
</dbReference>
<evidence type="ECO:0000313" key="8">
    <source>
        <dbReference type="Proteomes" id="UP000588068"/>
    </source>
</evidence>
<dbReference type="PANTHER" id="PTHR42723">
    <property type="entry name" value="CHLOROPHYLL SYNTHASE"/>
    <property type="match status" value="1"/>
</dbReference>
<evidence type="ECO:0000313" key="7">
    <source>
        <dbReference type="EMBL" id="MBB6093473.1"/>
    </source>
</evidence>
<keyword evidence="2" id="KW-1003">Cell membrane</keyword>
<comment type="subcellular location">
    <subcellularLocation>
        <location evidence="1">Membrane</location>
        <topology evidence="1">Multi-pass membrane protein</topology>
    </subcellularLocation>
</comment>
<keyword evidence="5 6" id="KW-0472">Membrane</keyword>
<keyword evidence="4 6" id="KW-1133">Transmembrane helix</keyword>
<feature type="transmembrane region" description="Helical" evidence="6">
    <location>
        <begin position="12"/>
        <end position="29"/>
    </location>
</feature>
<evidence type="ECO:0000256" key="2">
    <source>
        <dbReference type="ARBA" id="ARBA00022475"/>
    </source>
</evidence>
<feature type="transmembrane region" description="Helical" evidence="6">
    <location>
        <begin position="78"/>
        <end position="98"/>
    </location>
</feature>
<dbReference type="InterPro" id="IPR000537">
    <property type="entry name" value="UbiA_prenyltransferase"/>
</dbReference>
<dbReference type="GO" id="GO:0008412">
    <property type="term" value="F:4-hydroxybenzoate polyprenyltransferase activity"/>
    <property type="evidence" value="ECO:0007669"/>
    <property type="project" value="UniProtKB-EC"/>
</dbReference>
<dbReference type="RefSeq" id="WP_184331931.1">
    <property type="nucleotide sequence ID" value="NZ_JACHHZ010000003.1"/>
</dbReference>
<sequence length="235" mass="25055">MNIKPLLALCRASNLPTVWMNVLAAALLSDPGATVSQIVTLALALSCFYCGGMAMNDLCDLTFDRVHQPYRPIVAGRLSRAAAQAAMGLLFLTGYALLATAPSSSGLVGGLGLLGVIWIYNAFHKQHRAAVFVMGVARLMVYVVTALSLTGDINAAVWLAATVQTIYVVVLTVVARAEHLTPSGRYGWPIIPWMIALMPLVDGAVLAFLLSPIWLFAGVIATALTRLGQRYVRGD</sequence>
<gene>
    <name evidence="7" type="ORF">HNQ60_002354</name>
</gene>
<comment type="caution">
    <text evidence="7">The sequence shown here is derived from an EMBL/GenBank/DDBJ whole genome shotgun (WGS) entry which is preliminary data.</text>
</comment>
<evidence type="ECO:0000256" key="5">
    <source>
        <dbReference type="ARBA" id="ARBA00023136"/>
    </source>
</evidence>
<feature type="transmembrane region" description="Helical" evidence="6">
    <location>
        <begin position="213"/>
        <end position="232"/>
    </location>
</feature>
<organism evidence="7 8">
    <name type="scientific">Povalibacter uvarum</name>
    <dbReference type="NCBI Taxonomy" id="732238"/>
    <lineage>
        <taxon>Bacteria</taxon>
        <taxon>Pseudomonadati</taxon>
        <taxon>Pseudomonadota</taxon>
        <taxon>Gammaproteobacteria</taxon>
        <taxon>Steroidobacterales</taxon>
        <taxon>Steroidobacteraceae</taxon>
        <taxon>Povalibacter</taxon>
    </lineage>
</organism>
<feature type="transmembrane region" description="Helical" evidence="6">
    <location>
        <begin position="130"/>
        <end position="149"/>
    </location>
</feature>
<feature type="transmembrane region" description="Helical" evidence="6">
    <location>
        <begin position="155"/>
        <end position="174"/>
    </location>
</feature>
<dbReference type="Gene3D" id="1.10.357.140">
    <property type="entry name" value="UbiA prenyltransferase"/>
    <property type="match status" value="1"/>
</dbReference>
<reference evidence="7 8" key="1">
    <citation type="submission" date="2020-08" db="EMBL/GenBank/DDBJ databases">
        <title>Genomic Encyclopedia of Type Strains, Phase IV (KMG-IV): sequencing the most valuable type-strain genomes for metagenomic binning, comparative biology and taxonomic classification.</title>
        <authorList>
            <person name="Goeker M."/>
        </authorList>
    </citation>
    <scope>NUCLEOTIDE SEQUENCE [LARGE SCALE GENOMIC DNA]</scope>
    <source>
        <strain evidence="7 8">DSM 26723</strain>
    </source>
</reference>
<keyword evidence="7" id="KW-0808">Transferase</keyword>
<evidence type="ECO:0000256" key="1">
    <source>
        <dbReference type="ARBA" id="ARBA00004141"/>
    </source>
</evidence>
<dbReference type="InterPro" id="IPR044878">
    <property type="entry name" value="UbiA_sf"/>
</dbReference>